<feature type="region of interest" description="Disordered" evidence="1">
    <location>
        <begin position="245"/>
        <end position="270"/>
    </location>
</feature>
<feature type="compositionally biased region" description="Polar residues" evidence="1">
    <location>
        <begin position="413"/>
        <end position="436"/>
    </location>
</feature>
<dbReference type="EMBL" id="JBANRG010000047">
    <property type="protein sequence ID" value="KAK7445501.1"/>
    <property type="molecule type" value="Genomic_DNA"/>
</dbReference>
<comment type="caution">
    <text evidence="2">The sequence shown here is derived from an EMBL/GenBank/DDBJ whole genome shotgun (WGS) entry which is preliminary data.</text>
</comment>
<evidence type="ECO:0000313" key="3">
    <source>
        <dbReference type="Proteomes" id="UP001498398"/>
    </source>
</evidence>
<organism evidence="2 3">
    <name type="scientific">Marasmiellus scandens</name>
    <dbReference type="NCBI Taxonomy" id="2682957"/>
    <lineage>
        <taxon>Eukaryota</taxon>
        <taxon>Fungi</taxon>
        <taxon>Dikarya</taxon>
        <taxon>Basidiomycota</taxon>
        <taxon>Agaricomycotina</taxon>
        <taxon>Agaricomycetes</taxon>
        <taxon>Agaricomycetidae</taxon>
        <taxon>Agaricales</taxon>
        <taxon>Marasmiineae</taxon>
        <taxon>Omphalotaceae</taxon>
        <taxon>Marasmiellus</taxon>
    </lineage>
</organism>
<evidence type="ECO:0000256" key="1">
    <source>
        <dbReference type="SAM" id="MobiDB-lite"/>
    </source>
</evidence>
<feature type="compositionally biased region" description="Basic residues" evidence="1">
    <location>
        <begin position="200"/>
        <end position="210"/>
    </location>
</feature>
<proteinExistence type="predicted"/>
<feature type="region of interest" description="Disordered" evidence="1">
    <location>
        <begin position="190"/>
        <end position="225"/>
    </location>
</feature>
<feature type="region of interest" description="Disordered" evidence="1">
    <location>
        <begin position="409"/>
        <end position="436"/>
    </location>
</feature>
<sequence length="436" mass="48246">MNFSRRKCELGARAPPTPFRVNGWCFFGSSTKVVVLRRSHSDSLLGTNLDPVRRGNPRAATLSYDQRNQSVEDLLLMAPPATHRSSTTVPPVNNWNAQNWLNRAGYLHERYERTLEFGSAAEKRADAEHFADHLANVPDPGIFRKEGDCVKALLEHKSFLENSTKAHNIGALYRIKNINDFLVAGGMVPAPEPVHDERREKRKRPVKSVKSKATVSDSEESDEESVIIVGGRTGTTDVEMGEAGLKASVHAPRDKKSERSKSSASSSRVQTRATTVCIPYEAVPGLDTTSREFIKANLYLQKAETSKRVRVTTGASNFTPMPAELERRVNDDSALQDLLKDSNMLPFLDFASIPAEVLHAIRNYLANEILSSRHQLFFALHQLRTLEGHYQEAVRECLARASINDDVPAAGTDSLTSSDKAQLQPQVESTQLGTSA</sequence>
<dbReference type="Proteomes" id="UP001498398">
    <property type="component" value="Unassembled WGS sequence"/>
</dbReference>
<protein>
    <submittedName>
        <fullName evidence="2">Uncharacterized protein</fullName>
    </submittedName>
</protein>
<name>A0ABR1J1X3_9AGAR</name>
<gene>
    <name evidence="2" type="ORF">VKT23_014918</name>
</gene>
<reference evidence="2 3" key="1">
    <citation type="submission" date="2024-01" db="EMBL/GenBank/DDBJ databases">
        <title>A draft genome for the cacao thread blight pathogen Marasmiellus scandens.</title>
        <authorList>
            <person name="Baruah I.K."/>
            <person name="Leung J."/>
            <person name="Bukari Y."/>
            <person name="Amoako-Attah I."/>
            <person name="Meinhardt L.W."/>
            <person name="Bailey B.A."/>
            <person name="Cohen S.P."/>
        </authorList>
    </citation>
    <scope>NUCLEOTIDE SEQUENCE [LARGE SCALE GENOMIC DNA]</scope>
    <source>
        <strain evidence="2 3">GH-19</strain>
    </source>
</reference>
<feature type="compositionally biased region" description="Basic and acidic residues" evidence="1">
    <location>
        <begin position="251"/>
        <end position="261"/>
    </location>
</feature>
<keyword evidence="3" id="KW-1185">Reference proteome</keyword>
<accession>A0ABR1J1X3</accession>
<evidence type="ECO:0000313" key="2">
    <source>
        <dbReference type="EMBL" id="KAK7445501.1"/>
    </source>
</evidence>